<dbReference type="EMBL" id="PJQY01003265">
    <property type="protein sequence ID" value="PQM38871.1"/>
    <property type="molecule type" value="Genomic_DNA"/>
</dbReference>
<accession>A0A314UNC6</accession>
<dbReference type="SUPFAM" id="SSF52047">
    <property type="entry name" value="RNI-like"/>
    <property type="match status" value="1"/>
</dbReference>
<dbReference type="InterPro" id="IPR032675">
    <property type="entry name" value="LRR_dom_sf"/>
</dbReference>
<gene>
    <name evidence="3" type="ORF">Pyn_03358</name>
</gene>
<dbReference type="Proteomes" id="UP000250321">
    <property type="component" value="Unassembled WGS sequence"/>
</dbReference>
<sequence length="144" mass="16196">MIYEAKGKLELSTLGHLQTLDSLSTGYCDLKDVSRLTNLRKLRIRVSSSLQNLEEILKFTGNTLNRIGSLIVFVDNNSGEEQAMQIVSSCRGIYKLRLEGPIAKLPKELHNYPNLTKLQLIECGLDKDQMGILEKLPNLTTLHL</sequence>
<protein>
    <submittedName>
        <fullName evidence="3">Putative disease resistance protein</fullName>
    </submittedName>
</protein>
<dbReference type="Pfam" id="PF23598">
    <property type="entry name" value="LRR_14"/>
    <property type="match status" value="1"/>
</dbReference>
<comment type="caution">
    <text evidence="3">The sequence shown here is derived from an EMBL/GenBank/DDBJ whole genome shotgun (WGS) entry which is preliminary data.</text>
</comment>
<dbReference type="InterPro" id="IPR055414">
    <property type="entry name" value="LRR_R13L4/SHOC2-like"/>
</dbReference>
<dbReference type="STRING" id="2094558.A0A314UNC6"/>
<dbReference type="AlphaFoldDB" id="A0A314UNC6"/>
<evidence type="ECO:0000313" key="4">
    <source>
        <dbReference type="Proteomes" id="UP000250321"/>
    </source>
</evidence>
<feature type="domain" description="Disease resistance R13L4/SHOC-2-like LRR" evidence="2">
    <location>
        <begin position="12"/>
        <end position="144"/>
    </location>
</feature>
<dbReference type="Gene3D" id="3.80.10.10">
    <property type="entry name" value="Ribonuclease Inhibitor"/>
    <property type="match status" value="1"/>
</dbReference>
<name>A0A314UNC6_PRUYE</name>
<evidence type="ECO:0000256" key="1">
    <source>
        <dbReference type="ARBA" id="ARBA00022737"/>
    </source>
</evidence>
<evidence type="ECO:0000259" key="2">
    <source>
        <dbReference type="Pfam" id="PF23598"/>
    </source>
</evidence>
<proteinExistence type="predicted"/>
<organism evidence="3 4">
    <name type="scientific">Prunus yedoensis var. nudiflora</name>
    <dbReference type="NCBI Taxonomy" id="2094558"/>
    <lineage>
        <taxon>Eukaryota</taxon>
        <taxon>Viridiplantae</taxon>
        <taxon>Streptophyta</taxon>
        <taxon>Embryophyta</taxon>
        <taxon>Tracheophyta</taxon>
        <taxon>Spermatophyta</taxon>
        <taxon>Magnoliopsida</taxon>
        <taxon>eudicotyledons</taxon>
        <taxon>Gunneridae</taxon>
        <taxon>Pentapetalae</taxon>
        <taxon>rosids</taxon>
        <taxon>fabids</taxon>
        <taxon>Rosales</taxon>
        <taxon>Rosaceae</taxon>
        <taxon>Amygdaloideae</taxon>
        <taxon>Amygdaleae</taxon>
        <taxon>Prunus</taxon>
    </lineage>
</organism>
<keyword evidence="1" id="KW-0677">Repeat</keyword>
<keyword evidence="4" id="KW-1185">Reference proteome</keyword>
<dbReference type="OrthoDB" id="1917524at2759"/>
<reference evidence="3 4" key="1">
    <citation type="submission" date="2018-02" db="EMBL/GenBank/DDBJ databases">
        <title>Draft genome of wild Prunus yedoensis var. nudiflora.</title>
        <authorList>
            <person name="Baek S."/>
            <person name="Kim J.-H."/>
            <person name="Choi K."/>
            <person name="Kim G.-B."/>
            <person name="Cho A."/>
            <person name="Jang H."/>
            <person name="Shin C.-H."/>
            <person name="Yu H.-J."/>
            <person name="Mun J.-H."/>
        </authorList>
    </citation>
    <scope>NUCLEOTIDE SEQUENCE [LARGE SCALE GENOMIC DNA]</scope>
    <source>
        <strain evidence="4">cv. Jeju island</strain>
        <tissue evidence="3">Leaf</tissue>
    </source>
</reference>
<evidence type="ECO:0000313" key="3">
    <source>
        <dbReference type="EMBL" id="PQM38871.1"/>
    </source>
</evidence>